<evidence type="ECO:0000259" key="8">
    <source>
        <dbReference type="Pfam" id="PF00082"/>
    </source>
</evidence>
<feature type="active site" description="Charge relay system" evidence="6">
    <location>
        <position position="356"/>
    </location>
</feature>
<feature type="domain" description="Inhibitor I9" evidence="9">
    <location>
        <begin position="56"/>
        <end position="129"/>
    </location>
</feature>
<evidence type="ECO:0000256" key="7">
    <source>
        <dbReference type="RuleBase" id="RU003355"/>
    </source>
</evidence>
<dbReference type="Pfam" id="PF05922">
    <property type="entry name" value="Inhibitor_I9"/>
    <property type="match status" value="1"/>
</dbReference>
<feature type="non-terminal residue" evidence="10">
    <location>
        <position position="1"/>
    </location>
</feature>
<dbReference type="AlphaFoldDB" id="A0A559MIR6"/>
<dbReference type="FunFam" id="3.40.50.200:FF:000014">
    <property type="entry name" value="Proteinase K"/>
    <property type="match status" value="1"/>
</dbReference>
<dbReference type="Gene3D" id="3.40.50.200">
    <property type="entry name" value="Peptidase S8/S53 domain"/>
    <property type="match status" value="1"/>
</dbReference>
<dbReference type="GO" id="GO:0004252">
    <property type="term" value="F:serine-type endopeptidase activity"/>
    <property type="evidence" value="ECO:0007669"/>
    <property type="project" value="UniProtKB-UniRule"/>
</dbReference>
<reference evidence="10 11" key="1">
    <citation type="submission" date="2018-05" db="EMBL/GenBank/DDBJ databases">
        <title>Genome sequencing and assembly of the regulated plant pathogen Lachnellula willkommii and related sister species for the development of diagnostic species identification markers.</title>
        <authorList>
            <person name="Giroux E."/>
            <person name="Bilodeau G."/>
        </authorList>
    </citation>
    <scope>NUCLEOTIDE SEQUENCE [LARGE SCALE GENOMIC DNA]</scope>
    <source>
        <strain evidence="10 11">CBS 172.35</strain>
    </source>
</reference>
<gene>
    <name evidence="10" type="primary">SP2_1</name>
    <name evidence="10" type="ORF">LAWI1_G003818</name>
</gene>
<dbReference type="PANTHER" id="PTHR43806">
    <property type="entry name" value="PEPTIDASE S8"/>
    <property type="match status" value="1"/>
</dbReference>
<dbReference type="PROSITE" id="PS51892">
    <property type="entry name" value="SUBTILASE"/>
    <property type="match status" value="1"/>
</dbReference>
<dbReference type="SUPFAM" id="SSF54897">
    <property type="entry name" value="Protease propeptides/inhibitors"/>
    <property type="match status" value="1"/>
</dbReference>
<evidence type="ECO:0000313" key="11">
    <source>
        <dbReference type="Proteomes" id="UP000315522"/>
    </source>
</evidence>
<dbReference type="InterPro" id="IPR023828">
    <property type="entry name" value="Peptidase_S8_Ser-AS"/>
</dbReference>
<evidence type="ECO:0000256" key="3">
    <source>
        <dbReference type="ARBA" id="ARBA00022729"/>
    </source>
</evidence>
<comment type="similarity">
    <text evidence="1 6 7">Belongs to the peptidase S8 family.</text>
</comment>
<evidence type="ECO:0000259" key="9">
    <source>
        <dbReference type="Pfam" id="PF05922"/>
    </source>
</evidence>
<keyword evidence="5 6" id="KW-0720">Serine protease</keyword>
<organism evidence="10 11">
    <name type="scientific">Lachnellula willkommii</name>
    <dbReference type="NCBI Taxonomy" id="215461"/>
    <lineage>
        <taxon>Eukaryota</taxon>
        <taxon>Fungi</taxon>
        <taxon>Dikarya</taxon>
        <taxon>Ascomycota</taxon>
        <taxon>Pezizomycotina</taxon>
        <taxon>Leotiomycetes</taxon>
        <taxon>Helotiales</taxon>
        <taxon>Lachnaceae</taxon>
        <taxon>Lachnellula</taxon>
    </lineage>
</organism>
<dbReference type="CDD" id="cd04077">
    <property type="entry name" value="Peptidases_S8_PCSK9_ProteinaseK_like"/>
    <property type="match status" value="1"/>
</dbReference>
<dbReference type="Pfam" id="PF00082">
    <property type="entry name" value="Peptidase_S8"/>
    <property type="match status" value="1"/>
</dbReference>
<dbReference type="InterPro" id="IPR023827">
    <property type="entry name" value="Peptidase_S8_Asp-AS"/>
</dbReference>
<dbReference type="InterPro" id="IPR015500">
    <property type="entry name" value="Peptidase_S8_subtilisin-rel"/>
</dbReference>
<keyword evidence="2 6" id="KW-0645">Protease</keyword>
<accession>A0A559MIR6</accession>
<dbReference type="InterPro" id="IPR037045">
    <property type="entry name" value="S8pro/Inhibitor_I9_sf"/>
</dbReference>
<evidence type="ECO:0000256" key="4">
    <source>
        <dbReference type="ARBA" id="ARBA00022801"/>
    </source>
</evidence>
<dbReference type="Proteomes" id="UP000315522">
    <property type="component" value="Unassembled WGS sequence"/>
</dbReference>
<feature type="domain" description="Peptidase S8/S53" evidence="8">
    <location>
        <begin position="163"/>
        <end position="385"/>
    </location>
</feature>
<name>A0A559MIR6_9HELO</name>
<keyword evidence="11" id="KW-1185">Reference proteome</keyword>
<evidence type="ECO:0000256" key="5">
    <source>
        <dbReference type="ARBA" id="ARBA00022825"/>
    </source>
</evidence>
<evidence type="ECO:0000256" key="6">
    <source>
        <dbReference type="PROSITE-ProRule" id="PRU01240"/>
    </source>
</evidence>
<dbReference type="InterPro" id="IPR050131">
    <property type="entry name" value="Peptidase_S8_subtilisin-like"/>
</dbReference>
<feature type="active site" description="Charge relay system" evidence="6">
    <location>
        <position position="204"/>
    </location>
</feature>
<evidence type="ECO:0000256" key="2">
    <source>
        <dbReference type="ARBA" id="ARBA00022670"/>
    </source>
</evidence>
<evidence type="ECO:0000313" key="10">
    <source>
        <dbReference type="EMBL" id="TVY92853.1"/>
    </source>
</evidence>
<protein>
    <submittedName>
        <fullName evidence="10">Subtilisin-like protease</fullName>
    </submittedName>
</protein>
<dbReference type="InterPro" id="IPR034193">
    <property type="entry name" value="PCSK9_ProteinaseK-like"/>
</dbReference>
<evidence type="ECO:0000256" key="1">
    <source>
        <dbReference type="ARBA" id="ARBA00011073"/>
    </source>
</evidence>
<dbReference type="PANTHER" id="PTHR43806:SF11">
    <property type="entry name" value="CEREVISIN-RELATED"/>
    <property type="match status" value="1"/>
</dbReference>
<keyword evidence="4 6" id="KW-0378">Hydrolase</keyword>
<dbReference type="EMBL" id="QGML01000233">
    <property type="protein sequence ID" value="TVY92853.1"/>
    <property type="molecule type" value="Genomic_DNA"/>
</dbReference>
<dbReference type="InterPro" id="IPR036852">
    <property type="entry name" value="Peptidase_S8/S53_dom_sf"/>
</dbReference>
<dbReference type="PRINTS" id="PR00723">
    <property type="entry name" value="SUBTILISIN"/>
</dbReference>
<keyword evidence="3" id="KW-0732">Signal</keyword>
<comment type="caution">
    <text evidence="10">The sequence shown here is derived from an EMBL/GenBank/DDBJ whole genome shotgun (WGS) entry which is preliminary data.</text>
</comment>
<feature type="active site" description="Charge relay system" evidence="6">
    <location>
        <position position="172"/>
    </location>
</feature>
<dbReference type="GO" id="GO:0005576">
    <property type="term" value="C:extracellular region"/>
    <property type="evidence" value="ECO:0007669"/>
    <property type="project" value="UniProtKB-ARBA"/>
</dbReference>
<proteinExistence type="inferred from homology"/>
<dbReference type="PROSITE" id="PS00136">
    <property type="entry name" value="SUBTILASE_ASP"/>
    <property type="match status" value="1"/>
</dbReference>
<dbReference type="SUPFAM" id="SSF52743">
    <property type="entry name" value="Subtilisin-like"/>
    <property type="match status" value="1"/>
</dbReference>
<sequence length="411" mass="42040">PYFTVSASRSLFTMVSYLVKLAALTGIIAPVFAAPTPHAGLLKIRNIDATDVVPDSYIVVYKNDIDAATIESHEKSISSMPLSHDTHGIGATYTMALLKGYQINADSATIAEIAAKPEVDYVEKDRIVSANALTTQWGAPYGLSRISHKEKGLTSYVYDTSAGNGATVYVVDSGVYAEHSEFGGRASMGVNFVTGSANTDEYGHGTHCSATIAGSTYGVAKSARIVGVKVLDAKGEGASSGVISGIQWVGTNHAPNSVLTMSLGEGYDSAVNLAVQSTYNLGVTIVVAAGNSGADASGFSPASEPSAITVGAIDSNDARASFSNFGSLVDVFSPGVNILSAWIGSTTATNTISGTSMAAPHIAGLAAYLIILEDITSPGAVASRIQGLATSGMVTDAESANNLIGYNGNGA</sequence>
<dbReference type="Gene3D" id="3.30.70.80">
    <property type="entry name" value="Peptidase S8 propeptide/proteinase inhibitor I9"/>
    <property type="match status" value="1"/>
</dbReference>
<dbReference type="PROSITE" id="PS00138">
    <property type="entry name" value="SUBTILASE_SER"/>
    <property type="match status" value="1"/>
</dbReference>
<dbReference type="InterPro" id="IPR010259">
    <property type="entry name" value="S8pro/Inhibitor_I9"/>
</dbReference>
<dbReference type="GO" id="GO:0006508">
    <property type="term" value="P:proteolysis"/>
    <property type="evidence" value="ECO:0007669"/>
    <property type="project" value="UniProtKB-KW"/>
</dbReference>
<dbReference type="InterPro" id="IPR000209">
    <property type="entry name" value="Peptidase_S8/S53_dom"/>
</dbReference>